<protein>
    <submittedName>
        <fullName evidence="1">Uncharacterized protein</fullName>
    </submittedName>
</protein>
<reference evidence="1" key="1">
    <citation type="submission" date="2010-03" db="EMBL/GenBank/DDBJ databases">
        <title>Annotation of Blastomyces dermatitidis strain ATCC 18188.</title>
        <authorList>
            <consortium name="The Broad Institute Genome Sequencing Platform"/>
            <consortium name="Broad Institute Genome Sequencing Center for Infectious Disease."/>
            <person name="Cuomo C."/>
            <person name="Klein B."/>
            <person name="Sullivan T."/>
            <person name="Heitman J."/>
            <person name="Young S."/>
            <person name="Zeng Q."/>
            <person name="Gargeya S."/>
            <person name="Alvarado L."/>
            <person name="Berlin A.M."/>
            <person name="Chapman S.B."/>
            <person name="Chen Z."/>
            <person name="Freedman E."/>
            <person name="Gellesch M."/>
            <person name="Goldberg J."/>
            <person name="Griggs A."/>
            <person name="Gujja S."/>
            <person name="Heilman E."/>
            <person name="Heiman D."/>
            <person name="Howarth C."/>
            <person name="Mehta T."/>
            <person name="Neiman D."/>
            <person name="Pearson M."/>
            <person name="Roberts A."/>
            <person name="Saif S."/>
            <person name="Shea T."/>
            <person name="Shenoy N."/>
            <person name="Sisk P."/>
            <person name="Stolte C."/>
            <person name="Sykes S."/>
            <person name="White J."/>
            <person name="Yandava C."/>
            <person name="Haas B."/>
            <person name="Nusbaum C."/>
            <person name="Birren B."/>
        </authorList>
    </citation>
    <scope>NUCLEOTIDE SEQUENCE [LARGE SCALE GENOMIC DNA]</scope>
    <source>
        <strain evidence="1">ATCC 18188</strain>
    </source>
</reference>
<dbReference type="EMBL" id="GG749438">
    <property type="protein sequence ID" value="EGE82726.2"/>
    <property type="molecule type" value="Genomic_DNA"/>
</dbReference>
<accession>F2THL3</accession>
<evidence type="ECO:0000313" key="1">
    <source>
        <dbReference type="EMBL" id="EGE82726.2"/>
    </source>
</evidence>
<feature type="non-terminal residue" evidence="1">
    <location>
        <position position="1"/>
    </location>
</feature>
<proteinExistence type="predicted"/>
<organism evidence="1">
    <name type="scientific">Ajellomyces dermatitidis (strain ATCC 18188 / CBS 674.68)</name>
    <name type="common">Blastomyces dermatitidis</name>
    <dbReference type="NCBI Taxonomy" id="653446"/>
    <lineage>
        <taxon>Eukaryota</taxon>
        <taxon>Fungi</taxon>
        <taxon>Dikarya</taxon>
        <taxon>Ascomycota</taxon>
        <taxon>Pezizomycotina</taxon>
        <taxon>Eurotiomycetes</taxon>
        <taxon>Eurotiomycetidae</taxon>
        <taxon>Onygenales</taxon>
        <taxon>Ajellomycetaceae</taxon>
        <taxon>Blastomyces</taxon>
    </lineage>
</organism>
<dbReference type="Proteomes" id="UP000007802">
    <property type="component" value="Unassembled WGS sequence"/>
</dbReference>
<dbReference type="AlphaFoldDB" id="F2THL3"/>
<feature type="non-terminal residue" evidence="1">
    <location>
        <position position="104"/>
    </location>
</feature>
<name>F2THL3_AJEDA</name>
<sequence length="104" mass="12260">ADIFILIYIQSSCIDRSASADDCNLNVELLIEKLRDIIMKELSKLFMTVKFNIVSTFILINIFEMIDLYQSILWCLLSDFIIQMKNICVFRNKNTDAILFYIYK</sequence>
<dbReference type="HOGENOM" id="CLU_158077_0_0_1"/>
<gene>
    <name evidence="1" type="ORF">BDDG_05670</name>
</gene>